<accession>A0AA86UZ15</accession>
<dbReference type="EMBL" id="CATOUU010001068">
    <property type="protein sequence ID" value="CAI9970106.1"/>
    <property type="molecule type" value="Genomic_DNA"/>
</dbReference>
<protein>
    <submittedName>
        <fullName evidence="3">Uncharacterized protein</fullName>
    </submittedName>
</protein>
<evidence type="ECO:0000313" key="3">
    <source>
        <dbReference type="EMBL" id="CAI9970106.1"/>
    </source>
</evidence>
<dbReference type="PANTHER" id="PTHR46652:SF3">
    <property type="entry name" value="LEUCINE-RICH REPEAT-CONTAINING PROTEIN 9"/>
    <property type="match status" value="1"/>
</dbReference>
<evidence type="ECO:0000313" key="5">
    <source>
        <dbReference type="Proteomes" id="UP001642409"/>
    </source>
</evidence>
<sequence>MQNYNYNDYDKAKIQQYQRNIFSGNLSIYKDKSISALRFLEFLKVKHVSLWQCENVALGTIPPTLSRLTINQCTGADLTELKHNVQLQFLDIKQNKFVECRFLRTLVNITSLTLINNDLENIAYLRDMAKLSSLIVHQNNLNDIYGIQHLKKLTLLNLSYNKIVDISPLESLTNIEELYLNQNQIVSIEALTSFSKLRNLEIFDNYIQDMTPIYRHKNYKNSNLYRIRQQDDPTYQHLCTSMNHKCIYGIQELAGRFKHSNNCRKIDSIQRTIYYYFIQIQSNTDNYFNRVNDLFQQLNGYGTDQ</sequence>
<dbReference type="InterPro" id="IPR032675">
    <property type="entry name" value="LRR_dom_sf"/>
</dbReference>
<dbReference type="InterPro" id="IPR050836">
    <property type="entry name" value="SDS22/Internalin_LRR"/>
</dbReference>
<keyword evidence="1" id="KW-0433">Leucine-rich repeat</keyword>
<comment type="caution">
    <text evidence="3">The sequence shown here is derived from an EMBL/GenBank/DDBJ whole genome shotgun (WGS) entry which is preliminary data.</text>
</comment>
<dbReference type="Proteomes" id="UP001642409">
    <property type="component" value="Unassembled WGS sequence"/>
</dbReference>
<evidence type="ECO:0000256" key="2">
    <source>
        <dbReference type="ARBA" id="ARBA00022737"/>
    </source>
</evidence>
<dbReference type="AlphaFoldDB" id="A0AA86UZ15"/>
<dbReference type="EMBL" id="CAXDID020000060">
    <property type="protein sequence ID" value="CAL6009710.1"/>
    <property type="molecule type" value="Genomic_DNA"/>
</dbReference>
<evidence type="ECO:0000313" key="4">
    <source>
        <dbReference type="EMBL" id="CAL6009710.1"/>
    </source>
</evidence>
<dbReference type="PROSITE" id="PS51450">
    <property type="entry name" value="LRR"/>
    <property type="match status" value="2"/>
</dbReference>
<keyword evidence="2" id="KW-0677">Repeat</keyword>
<reference evidence="4 5" key="2">
    <citation type="submission" date="2024-07" db="EMBL/GenBank/DDBJ databases">
        <authorList>
            <person name="Akdeniz Z."/>
        </authorList>
    </citation>
    <scope>NUCLEOTIDE SEQUENCE [LARGE SCALE GENOMIC DNA]</scope>
</reference>
<dbReference type="PANTHER" id="PTHR46652">
    <property type="entry name" value="LEUCINE-RICH REPEAT AND IQ DOMAIN-CONTAINING PROTEIN 1-RELATED"/>
    <property type="match status" value="1"/>
</dbReference>
<name>A0AA86UZ15_9EUKA</name>
<reference evidence="3" key="1">
    <citation type="submission" date="2023-06" db="EMBL/GenBank/DDBJ databases">
        <authorList>
            <person name="Kurt Z."/>
        </authorList>
    </citation>
    <scope>NUCLEOTIDE SEQUENCE</scope>
</reference>
<evidence type="ECO:0000256" key="1">
    <source>
        <dbReference type="ARBA" id="ARBA00022614"/>
    </source>
</evidence>
<dbReference type="Gene3D" id="3.80.10.10">
    <property type="entry name" value="Ribonuclease Inhibitor"/>
    <property type="match status" value="1"/>
</dbReference>
<organism evidence="3">
    <name type="scientific">Hexamita inflata</name>
    <dbReference type="NCBI Taxonomy" id="28002"/>
    <lineage>
        <taxon>Eukaryota</taxon>
        <taxon>Metamonada</taxon>
        <taxon>Diplomonadida</taxon>
        <taxon>Hexamitidae</taxon>
        <taxon>Hexamitinae</taxon>
        <taxon>Hexamita</taxon>
    </lineage>
</organism>
<dbReference type="InterPro" id="IPR001611">
    <property type="entry name" value="Leu-rich_rpt"/>
</dbReference>
<keyword evidence="5" id="KW-1185">Reference proteome</keyword>
<gene>
    <name evidence="4" type="ORF">HINF_LOCUS21731</name>
    <name evidence="3" type="ORF">HINF_LOCUS57751</name>
</gene>
<dbReference type="SUPFAM" id="SSF52058">
    <property type="entry name" value="L domain-like"/>
    <property type="match status" value="1"/>
</dbReference>
<dbReference type="InterPro" id="IPR025875">
    <property type="entry name" value="Leu-rich_rpt_4"/>
</dbReference>
<dbReference type="SMART" id="SM00365">
    <property type="entry name" value="LRR_SD22"/>
    <property type="match status" value="2"/>
</dbReference>
<proteinExistence type="predicted"/>
<dbReference type="Pfam" id="PF12799">
    <property type="entry name" value="LRR_4"/>
    <property type="match status" value="1"/>
</dbReference>